<dbReference type="AlphaFoldDB" id="A0A259U387"/>
<gene>
    <name evidence="2" type="ORF">BSZ36_15645</name>
</gene>
<dbReference type="Gene3D" id="3.40.50.2000">
    <property type="entry name" value="Glycogen Phosphorylase B"/>
    <property type="match status" value="2"/>
</dbReference>
<dbReference type="InterPro" id="IPR050194">
    <property type="entry name" value="Glycosyltransferase_grp1"/>
</dbReference>
<proteinExistence type="predicted"/>
<accession>A0A259U387</accession>
<evidence type="ECO:0000313" key="2">
    <source>
        <dbReference type="EMBL" id="OZC04288.1"/>
    </source>
</evidence>
<sequence>MTVCDLTHAYHETSGGIRTYIDAKRRYILEETEHSHALVIPGETDRVTRDGRAVTVEVAAPFIAGAEPYRWFRNPRSARRALEYVAPEVIELGTYFMPTEWQPAFAVRNARRRAGKAGIVSIFTHTDFADSYAEGYVSQVLGDRVGKLTGKAAHVYVKQLINRADCAAAPSPAQAQDFHKRGLDVLLASYGVDVKTFTPQAASGAEVRAELGIPPEALFLVYAGRLDSEKRTDTMVSAVRRVNETRPAVLVMVGEGPHRDGLKEEQEAGAPIRVLPYLTSKEALARLFASADLYLTAGPYETFGLSVAEAQACGLPVVGVAGGALIERVPDGLGLLGPVDDDEAMATNILQVAECRDEMGRAGREEVVARFAWEITFRKMFGLYDAALARTA</sequence>
<evidence type="ECO:0000313" key="3">
    <source>
        <dbReference type="Proteomes" id="UP000216446"/>
    </source>
</evidence>
<dbReference type="InterPro" id="IPR001296">
    <property type="entry name" value="Glyco_trans_1"/>
</dbReference>
<protein>
    <recommendedName>
        <fullName evidence="1">Glycosyl transferase family 1 domain-containing protein</fullName>
    </recommendedName>
</protein>
<dbReference type="InParanoid" id="A0A259U387"/>
<evidence type="ECO:0000259" key="1">
    <source>
        <dbReference type="Pfam" id="PF00534"/>
    </source>
</evidence>
<dbReference type="Proteomes" id="UP000216446">
    <property type="component" value="Unassembled WGS sequence"/>
</dbReference>
<dbReference type="EMBL" id="MQWB01000001">
    <property type="protein sequence ID" value="OZC04288.1"/>
    <property type="molecule type" value="Genomic_DNA"/>
</dbReference>
<feature type="domain" description="Glycosyl transferase family 1" evidence="1">
    <location>
        <begin position="206"/>
        <end position="361"/>
    </location>
</feature>
<keyword evidence="3" id="KW-1185">Reference proteome</keyword>
<organism evidence="2 3">
    <name type="scientific">Rubricoccus marinus</name>
    <dbReference type="NCBI Taxonomy" id="716817"/>
    <lineage>
        <taxon>Bacteria</taxon>
        <taxon>Pseudomonadati</taxon>
        <taxon>Rhodothermota</taxon>
        <taxon>Rhodothermia</taxon>
        <taxon>Rhodothermales</taxon>
        <taxon>Rubricoccaceae</taxon>
        <taxon>Rubricoccus</taxon>
    </lineage>
</organism>
<comment type="caution">
    <text evidence="2">The sequence shown here is derived from an EMBL/GenBank/DDBJ whole genome shotgun (WGS) entry which is preliminary data.</text>
</comment>
<dbReference type="OrthoDB" id="9790710at2"/>
<name>A0A259U387_9BACT</name>
<dbReference type="SUPFAM" id="SSF53756">
    <property type="entry name" value="UDP-Glycosyltransferase/glycogen phosphorylase"/>
    <property type="match status" value="1"/>
</dbReference>
<dbReference type="PANTHER" id="PTHR45947">
    <property type="entry name" value="SULFOQUINOVOSYL TRANSFERASE SQD2"/>
    <property type="match status" value="1"/>
</dbReference>
<dbReference type="GO" id="GO:0016757">
    <property type="term" value="F:glycosyltransferase activity"/>
    <property type="evidence" value="ECO:0007669"/>
    <property type="project" value="InterPro"/>
</dbReference>
<dbReference type="PANTHER" id="PTHR45947:SF3">
    <property type="entry name" value="SULFOQUINOVOSYL TRANSFERASE SQD2"/>
    <property type="match status" value="1"/>
</dbReference>
<reference evidence="2 3" key="1">
    <citation type="submission" date="2016-11" db="EMBL/GenBank/DDBJ databases">
        <title>Study of marine rhodopsin-containing bacteria.</title>
        <authorList>
            <person name="Yoshizawa S."/>
            <person name="Kumagai Y."/>
            <person name="Kogure K."/>
        </authorList>
    </citation>
    <scope>NUCLEOTIDE SEQUENCE [LARGE SCALE GENOMIC DNA]</scope>
    <source>
        <strain evidence="2 3">SG-29</strain>
    </source>
</reference>
<dbReference type="RefSeq" id="WP_094550589.1">
    <property type="nucleotide sequence ID" value="NZ_MQWB01000001.1"/>
</dbReference>
<dbReference type="Pfam" id="PF00534">
    <property type="entry name" value="Glycos_transf_1"/>
    <property type="match status" value="1"/>
</dbReference>